<evidence type="ECO:0000313" key="3">
    <source>
        <dbReference type="Proteomes" id="UP000195105"/>
    </source>
</evidence>
<name>A0A243SAL2_9ACTN</name>
<accession>A0A243SAL2</accession>
<evidence type="ECO:0000256" key="1">
    <source>
        <dbReference type="SAM" id="MobiDB-lite"/>
    </source>
</evidence>
<organism evidence="2 3">
    <name type="scientific">Streptomyces swartbergensis</name>
    <dbReference type="NCBI Taxonomy" id="487165"/>
    <lineage>
        <taxon>Bacteria</taxon>
        <taxon>Bacillati</taxon>
        <taxon>Actinomycetota</taxon>
        <taxon>Actinomycetes</taxon>
        <taxon>Kitasatosporales</taxon>
        <taxon>Streptomycetaceae</taxon>
        <taxon>Streptomyces</taxon>
    </lineage>
</organism>
<gene>
    <name evidence="2" type="ORF">CA983_02565</name>
</gene>
<dbReference type="EMBL" id="NGFN01000008">
    <property type="protein sequence ID" value="OUD04658.1"/>
    <property type="molecule type" value="Genomic_DNA"/>
</dbReference>
<reference evidence="2 3" key="1">
    <citation type="submission" date="2017-05" db="EMBL/GenBank/DDBJ databases">
        <title>Biotechnological potential of actinobacteria isolated from South African environments.</title>
        <authorList>
            <person name="Le Roes-Hill M."/>
            <person name="Prins A."/>
            <person name="Durrell K.A."/>
        </authorList>
    </citation>
    <scope>NUCLEOTIDE SEQUENCE [LARGE SCALE GENOMIC DNA]</scope>
    <source>
        <strain evidence="2 3">HMC13</strain>
    </source>
</reference>
<keyword evidence="3" id="KW-1185">Reference proteome</keyword>
<dbReference type="RefSeq" id="WP_086599224.1">
    <property type="nucleotide sequence ID" value="NZ_NGFN01000008.1"/>
</dbReference>
<dbReference type="AlphaFoldDB" id="A0A243SAL2"/>
<feature type="compositionally biased region" description="Basic and acidic residues" evidence="1">
    <location>
        <begin position="24"/>
        <end position="46"/>
    </location>
</feature>
<evidence type="ECO:0000313" key="2">
    <source>
        <dbReference type="EMBL" id="OUD04658.1"/>
    </source>
</evidence>
<proteinExistence type="predicted"/>
<comment type="caution">
    <text evidence="2">The sequence shown here is derived from an EMBL/GenBank/DDBJ whole genome shotgun (WGS) entry which is preliminary data.</text>
</comment>
<feature type="region of interest" description="Disordered" evidence="1">
    <location>
        <begin position="1"/>
        <end position="47"/>
    </location>
</feature>
<sequence length="62" mass="6921">MGRFSRKAPNFSTEAGNRRAAKNAAKEAKKARRAGDHERASEREGFAAEALRQAEYSKRLGR</sequence>
<protein>
    <submittedName>
        <fullName evidence="2">Uncharacterized protein</fullName>
    </submittedName>
</protein>
<dbReference type="Proteomes" id="UP000195105">
    <property type="component" value="Unassembled WGS sequence"/>
</dbReference>